<reference evidence="7 8" key="1">
    <citation type="submission" date="2014-01" db="EMBL/GenBank/DDBJ databases">
        <title>Comparative genomics of Petrotoga.</title>
        <authorList>
            <person name="Chow K."/>
            <person name="Charchuk R."/>
            <person name="Nesbo C.L."/>
        </authorList>
    </citation>
    <scope>NUCLEOTIDE SEQUENCE [LARGE SCALE GENOMIC DNA]</scope>
    <source>
        <strain evidence="7 8">DSM 16923</strain>
    </source>
</reference>
<proteinExistence type="inferred from homology"/>
<feature type="domain" description="ABC transmembrane type-1" evidence="6">
    <location>
        <begin position="163"/>
        <end position="359"/>
    </location>
</feature>
<dbReference type="PROSITE" id="PS50928">
    <property type="entry name" value="ABC_TM1"/>
    <property type="match status" value="1"/>
</dbReference>
<evidence type="ECO:0000256" key="4">
    <source>
        <dbReference type="ARBA" id="ARBA00023136"/>
    </source>
</evidence>
<keyword evidence="4 5" id="KW-0472">Membrane</keyword>
<dbReference type="Pfam" id="PF12911">
    <property type="entry name" value="OppC_N"/>
    <property type="match status" value="1"/>
</dbReference>
<dbReference type="Gene3D" id="1.10.3720.10">
    <property type="entry name" value="MetI-like"/>
    <property type="match status" value="1"/>
</dbReference>
<gene>
    <name evidence="7" type="ORF">AA81_12045</name>
</gene>
<keyword evidence="2 5" id="KW-0812">Transmembrane</keyword>
<accession>A0A2S5EAB7</accession>
<dbReference type="InterPro" id="IPR035906">
    <property type="entry name" value="MetI-like_sf"/>
</dbReference>
<dbReference type="GO" id="GO:0005886">
    <property type="term" value="C:plasma membrane"/>
    <property type="evidence" value="ECO:0007669"/>
    <property type="project" value="UniProtKB-SubCell"/>
</dbReference>
<evidence type="ECO:0000259" key="6">
    <source>
        <dbReference type="PROSITE" id="PS50928"/>
    </source>
</evidence>
<dbReference type="PANTHER" id="PTHR43839:SF3">
    <property type="entry name" value="OLIGOPEPTIDE ABC TRANSPORTER, PERMEASE PROTEIN"/>
    <property type="match status" value="1"/>
</dbReference>
<feature type="transmembrane region" description="Helical" evidence="5">
    <location>
        <begin position="339"/>
        <end position="358"/>
    </location>
</feature>
<name>A0A2S5EAB7_9BACT</name>
<feature type="transmembrane region" description="Helical" evidence="5">
    <location>
        <begin position="34"/>
        <end position="56"/>
    </location>
</feature>
<dbReference type="InterPro" id="IPR000515">
    <property type="entry name" value="MetI-like"/>
</dbReference>
<evidence type="ECO:0000256" key="2">
    <source>
        <dbReference type="ARBA" id="ARBA00022692"/>
    </source>
</evidence>
<keyword evidence="3 5" id="KW-1133">Transmembrane helix</keyword>
<dbReference type="InterPro" id="IPR025966">
    <property type="entry name" value="OppC_N"/>
</dbReference>
<dbReference type="SUPFAM" id="SSF161098">
    <property type="entry name" value="MetI-like"/>
    <property type="match status" value="1"/>
</dbReference>
<keyword evidence="5" id="KW-0813">Transport</keyword>
<organism evidence="7 8">
    <name type="scientific">Petrotoga halophila DSM 16923</name>
    <dbReference type="NCBI Taxonomy" id="1122953"/>
    <lineage>
        <taxon>Bacteria</taxon>
        <taxon>Thermotogati</taxon>
        <taxon>Thermotogota</taxon>
        <taxon>Thermotogae</taxon>
        <taxon>Petrotogales</taxon>
        <taxon>Petrotogaceae</taxon>
        <taxon>Petrotoga</taxon>
    </lineage>
</organism>
<evidence type="ECO:0000256" key="1">
    <source>
        <dbReference type="ARBA" id="ARBA00004141"/>
    </source>
</evidence>
<keyword evidence="8" id="KW-1185">Reference proteome</keyword>
<evidence type="ECO:0000313" key="7">
    <source>
        <dbReference type="EMBL" id="POZ89985.1"/>
    </source>
</evidence>
<dbReference type="Pfam" id="PF00528">
    <property type="entry name" value="BPD_transp_1"/>
    <property type="match status" value="1"/>
</dbReference>
<dbReference type="AlphaFoldDB" id="A0A2S5EAB7"/>
<evidence type="ECO:0000256" key="3">
    <source>
        <dbReference type="ARBA" id="ARBA00022989"/>
    </source>
</evidence>
<dbReference type="EMBL" id="JALY01000254">
    <property type="protein sequence ID" value="POZ89985.1"/>
    <property type="molecule type" value="Genomic_DNA"/>
</dbReference>
<feature type="transmembrane region" description="Helical" evidence="5">
    <location>
        <begin position="283"/>
        <end position="302"/>
    </location>
</feature>
<dbReference type="GO" id="GO:0055085">
    <property type="term" value="P:transmembrane transport"/>
    <property type="evidence" value="ECO:0007669"/>
    <property type="project" value="InterPro"/>
</dbReference>
<comment type="caution">
    <text evidence="7">The sequence shown here is derived from an EMBL/GenBank/DDBJ whole genome shotgun (WGS) entry which is preliminary data.</text>
</comment>
<comment type="similarity">
    <text evidence="5">Belongs to the binding-protein-dependent transport system permease family.</text>
</comment>
<evidence type="ECO:0000256" key="5">
    <source>
        <dbReference type="RuleBase" id="RU363032"/>
    </source>
</evidence>
<feature type="transmembrane region" description="Helical" evidence="5">
    <location>
        <begin position="169"/>
        <end position="193"/>
    </location>
</feature>
<dbReference type="Proteomes" id="UP000236950">
    <property type="component" value="Unassembled WGS sequence"/>
</dbReference>
<protein>
    <submittedName>
        <fullName evidence="7">Peptide ABC transporter permease</fullName>
    </submittedName>
</protein>
<sequence>MIQLFNKKKKKSEEAYYYASESKLIWWRFKRNKLAIVGMIILILLYIVGIFAEFFAPYDPNKLNSRYVYAPPQRIRFIRDGQLVRPYVYGYKMERDPETLQRIYLTDESKVYPVSFFVKGDSYKLWGIWESNIHFIGVEEGEFFPFGTDRMGRDVLSRIIYGARISTTIGLVGVFLSLLIGVVLGGISGYYGGKVDFTIQRLMEVVRSIPDIPLWMALAAALPQYMSQIQRYFAITVILSLRGWTDLARVVRSRFITLREEDFVIAAKLAGAKESRIIFRHMLPSLTSHMIVSITLSIPGMILGETGLSFLGLGLQSPTISWGVLLQEAQNIRTVALQPWLMLPALFVIITVLCFNFVGDGLRDAADPYHT</sequence>
<comment type="subcellular location">
    <subcellularLocation>
        <location evidence="5">Cell membrane</location>
        <topology evidence="5">Multi-pass membrane protein</topology>
    </subcellularLocation>
    <subcellularLocation>
        <location evidence="1">Membrane</location>
        <topology evidence="1">Multi-pass membrane protein</topology>
    </subcellularLocation>
</comment>
<dbReference type="PANTHER" id="PTHR43839">
    <property type="entry name" value="OPPC IN A BINDING PROTEIN-DEPENDENT TRANSPORT SYSTEM"/>
    <property type="match status" value="1"/>
</dbReference>
<dbReference type="CDD" id="cd06261">
    <property type="entry name" value="TM_PBP2"/>
    <property type="match status" value="1"/>
</dbReference>
<evidence type="ECO:0000313" key="8">
    <source>
        <dbReference type="Proteomes" id="UP000236950"/>
    </source>
</evidence>